<dbReference type="Gene3D" id="3.40.50.360">
    <property type="match status" value="1"/>
</dbReference>
<dbReference type="Pfam" id="PF03358">
    <property type="entry name" value="FMN_red"/>
    <property type="match status" value="1"/>
</dbReference>
<proteinExistence type="predicted"/>
<dbReference type="Proteomes" id="UP000321863">
    <property type="component" value="Unassembled WGS sequence"/>
</dbReference>
<name>A0A511YS99_9FLAO</name>
<dbReference type="InterPro" id="IPR029039">
    <property type="entry name" value="Flavoprotein-like_sf"/>
</dbReference>
<dbReference type="OrthoDB" id="9812295at2"/>
<protein>
    <submittedName>
        <fullName evidence="2">Flavin reductase</fullName>
    </submittedName>
</protein>
<reference evidence="2 3" key="1">
    <citation type="submission" date="2019-07" db="EMBL/GenBank/DDBJ databases">
        <title>Whole genome shotgun sequence of Chryseobacterium hagamense NBRC 105253.</title>
        <authorList>
            <person name="Hosoyama A."/>
            <person name="Uohara A."/>
            <person name="Ohji S."/>
            <person name="Ichikawa N."/>
        </authorList>
    </citation>
    <scope>NUCLEOTIDE SEQUENCE [LARGE SCALE GENOMIC DNA]</scope>
    <source>
        <strain evidence="2 3">NBRC 105253</strain>
    </source>
</reference>
<dbReference type="PANTHER" id="PTHR30543">
    <property type="entry name" value="CHROMATE REDUCTASE"/>
    <property type="match status" value="1"/>
</dbReference>
<keyword evidence="3" id="KW-1185">Reference proteome</keyword>
<accession>A0A511YS99</accession>
<dbReference type="AlphaFoldDB" id="A0A511YS99"/>
<evidence type="ECO:0000259" key="1">
    <source>
        <dbReference type="Pfam" id="PF03358"/>
    </source>
</evidence>
<dbReference type="GO" id="GO:0010181">
    <property type="term" value="F:FMN binding"/>
    <property type="evidence" value="ECO:0007669"/>
    <property type="project" value="TreeGrafter"/>
</dbReference>
<dbReference type="EMBL" id="BJYJ01000044">
    <property type="protein sequence ID" value="GEN78070.1"/>
    <property type="molecule type" value="Genomic_DNA"/>
</dbReference>
<sequence length="187" mass="21106">MSNRIGIIAGSLRKASFSKKLAQAVVDLQPEGFEFEILSIDNLPIYNQDFDDFNEVPESYTDFRTKLKDIEGFIFITPEYNRSIPGVLKNAVDVGSRPAGESVWNNKPAAVFSSSPGNLSAFGANHHLRQCFVFLNLPTMQQPEVYIANVAEWFDDDGKIKSEDNKKFLKSAIDAYAEWFNKLKENK</sequence>
<dbReference type="RefSeq" id="WP_146944434.1">
    <property type="nucleotide sequence ID" value="NZ_BJYJ01000044.1"/>
</dbReference>
<dbReference type="InterPro" id="IPR005025">
    <property type="entry name" value="FMN_Rdtase-like_dom"/>
</dbReference>
<comment type="caution">
    <text evidence="2">The sequence shown here is derived from an EMBL/GenBank/DDBJ whole genome shotgun (WGS) entry which is preliminary data.</text>
</comment>
<evidence type="ECO:0000313" key="2">
    <source>
        <dbReference type="EMBL" id="GEN78070.1"/>
    </source>
</evidence>
<dbReference type="GO" id="GO:0005829">
    <property type="term" value="C:cytosol"/>
    <property type="evidence" value="ECO:0007669"/>
    <property type="project" value="TreeGrafter"/>
</dbReference>
<feature type="domain" description="NADPH-dependent FMN reductase-like" evidence="1">
    <location>
        <begin position="4"/>
        <end position="150"/>
    </location>
</feature>
<dbReference type="InterPro" id="IPR050712">
    <property type="entry name" value="NAD(P)H-dep_reductase"/>
</dbReference>
<organism evidence="2 3">
    <name type="scientific">Chryseobacterium hagamense</name>
    <dbReference type="NCBI Taxonomy" id="395935"/>
    <lineage>
        <taxon>Bacteria</taxon>
        <taxon>Pseudomonadati</taxon>
        <taxon>Bacteroidota</taxon>
        <taxon>Flavobacteriia</taxon>
        <taxon>Flavobacteriales</taxon>
        <taxon>Weeksellaceae</taxon>
        <taxon>Chryseobacterium group</taxon>
        <taxon>Chryseobacterium</taxon>
    </lineage>
</organism>
<gene>
    <name evidence="2" type="ORF">CHA01nite_38100</name>
</gene>
<evidence type="ECO:0000313" key="3">
    <source>
        <dbReference type="Proteomes" id="UP000321863"/>
    </source>
</evidence>
<dbReference type="GO" id="GO:0016491">
    <property type="term" value="F:oxidoreductase activity"/>
    <property type="evidence" value="ECO:0007669"/>
    <property type="project" value="InterPro"/>
</dbReference>
<dbReference type="PANTHER" id="PTHR30543:SF21">
    <property type="entry name" value="NAD(P)H-DEPENDENT FMN REDUCTASE LOT6"/>
    <property type="match status" value="1"/>
</dbReference>
<dbReference type="SUPFAM" id="SSF52218">
    <property type="entry name" value="Flavoproteins"/>
    <property type="match status" value="1"/>
</dbReference>